<organism evidence="1 2">
    <name type="scientific">Caballeronia sordidicola</name>
    <name type="common">Burkholderia sordidicola</name>
    <dbReference type="NCBI Taxonomy" id="196367"/>
    <lineage>
        <taxon>Bacteria</taxon>
        <taxon>Pseudomonadati</taxon>
        <taxon>Pseudomonadota</taxon>
        <taxon>Betaproteobacteria</taxon>
        <taxon>Burkholderiales</taxon>
        <taxon>Burkholderiaceae</taxon>
        <taxon>Caballeronia</taxon>
    </lineage>
</organism>
<comment type="caution">
    <text evidence="1">The sequence shown here is derived from an EMBL/GenBank/DDBJ whole genome shotgun (WGS) entry which is preliminary data.</text>
</comment>
<evidence type="ECO:0000313" key="2">
    <source>
        <dbReference type="Proteomes" id="UP000214720"/>
    </source>
</evidence>
<evidence type="ECO:0000313" key="1">
    <source>
        <dbReference type="EMBL" id="OXC78436.1"/>
    </source>
</evidence>
<reference evidence="2" key="1">
    <citation type="submission" date="2017-01" db="EMBL/GenBank/DDBJ databases">
        <title>Genome Analysis of Deinococcus marmoris KOPRI26562.</title>
        <authorList>
            <person name="Kim J.H."/>
            <person name="Oh H.-M."/>
        </authorList>
    </citation>
    <scope>NUCLEOTIDE SEQUENCE [LARGE SCALE GENOMIC DNA]</scope>
    <source>
        <strain evidence="2">PAMC 26633</strain>
    </source>
</reference>
<sequence length="44" mass="5235">MRWIGYANVIGGYRPAVNRKRFDYVHIVGMLAIGNDWEQLEIRR</sequence>
<name>A0A226X4R9_CABSO</name>
<dbReference type="Proteomes" id="UP000214720">
    <property type="component" value="Unassembled WGS sequence"/>
</dbReference>
<dbReference type="AlphaFoldDB" id="A0A226X4R9"/>
<dbReference type="EMBL" id="MTHB01000063">
    <property type="protein sequence ID" value="OXC78436.1"/>
    <property type="molecule type" value="Genomic_DNA"/>
</dbReference>
<gene>
    <name evidence="1" type="ORF">BSU04_11860</name>
</gene>
<proteinExistence type="predicted"/>
<protein>
    <submittedName>
        <fullName evidence="1">Uncharacterized protein</fullName>
    </submittedName>
</protein>
<accession>A0A226X4R9</accession>